<dbReference type="Pfam" id="PF03637">
    <property type="entry name" value="Mob1_phocein"/>
    <property type="match status" value="1"/>
</dbReference>
<dbReference type="EMBL" id="HACA01019701">
    <property type="protein sequence ID" value="CDW37062.1"/>
    <property type="molecule type" value="Transcribed_RNA"/>
</dbReference>
<dbReference type="InterPro" id="IPR005301">
    <property type="entry name" value="MOB_kinase_act_fam"/>
</dbReference>
<feature type="compositionally biased region" description="Polar residues" evidence="2">
    <location>
        <begin position="167"/>
        <end position="184"/>
    </location>
</feature>
<dbReference type="KEGG" id="lsm:121114359"/>
<dbReference type="InterPro" id="IPR036703">
    <property type="entry name" value="MOB_kinase_act_sf"/>
</dbReference>
<keyword evidence="1" id="KW-0479">Metal-binding</keyword>
<evidence type="ECO:0008006" key="4">
    <source>
        <dbReference type="Google" id="ProtNLM"/>
    </source>
</evidence>
<dbReference type="EMBL" id="HACA01019700">
    <property type="protein sequence ID" value="CDW37061.1"/>
    <property type="molecule type" value="Transcribed_RNA"/>
</dbReference>
<evidence type="ECO:0000256" key="1">
    <source>
        <dbReference type="PIRSR" id="PIRSR605301-1"/>
    </source>
</evidence>
<dbReference type="SUPFAM" id="SSF101152">
    <property type="entry name" value="Mob1/phocein"/>
    <property type="match status" value="1"/>
</dbReference>
<dbReference type="Gene3D" id="1.20.140.30">
    <property type="entry name" value="MOB kinase activator"/>
    <property type="match status" value="1"/>
</dbReference>
<dbReference type="PANTHER" id="PTHR22599">
    <property type="entry name" value="MPS ONE BINDER KINASE ACTIVATOR-LIKE MOB"/>
    <property type="match status" value="1"/>
</dbReference>
<organism evidence="3">
    <name type="scientific">Lepeophtheirus salmonis</name>
    <name type="common">Salmon louse</name>
    <name type="synonym">Caligus salmonis</name>
    <dbReference type="NCBI Taxonomy" id="72036"/>
    <lineage>
        <taxon>Eukaryota</taxon>
        <taxon>Metazoa</taxon>
        <taxon>Ecdysozoa</taxon>
        <taxon>Arthropoda</taxon>
        <taxon>Crustacea</taxon>
        <taxon>Multicrustacea</taxon>
        <taxon>Hexanauplia</taxon>
        <taxon>Copepoda</taxon>
        <taxon>Siphonostomatoida</taxon>
        <taxon>Caligidae</taxon>
        <taxon>Lepeophtheirus</taxon>
    </lineage>
</organism>
<reference evidence="3" key="1">
    <citation type="submission" date="2014-05" db="EMBL/GenBank/DDBJ databases">
        <authorList>
            <person name="Chronopoulou M."/>
        </authorList>
    </citation>
    <scope>NUCLEOTIDE SEQUENCE</scope>
    <source>
        <tissue evidence="3">Whole organism</tissue>
    </source>
</reference>
<protein>
    <recommendedName>
        <fullName evidence="4">MOB kinase activator-like 2</fullName>
    </recommendedName>
</protein>
<feature type="binding site" evidence="1">
    <location>
        <position position="78"/>
    </location>
    <ligand>
        <name>Zn(2+)</name>
        <dbReference type="ChEBI" id="CHEBI:29105"/>
    </ligand>
</feature>
<feature type="region of interest" description="Disordered" evidence="2">
    <location>
        <begin position="131"/>
        <end position="184"/>
    </location>
</feature>
<feature type="binding site" evidence="1">
    <location>
        <position position="73"/>
    </location>
    <ligand>
        <name>Zn(2+)</name>
        <dbReference type="ChEBI" id="CHEBI:29105"/>
    </ligand>
</feature>
<dbReference type="GeneID" id="121114359"/>
<dbReference type="RefSeq" id="XP_040564241.1">
    <property type="nucleotide sequence ID" value="XM_040708307.2"/>
</dbReference>
<keyword evidence="1" id="KW-0862">Zinc</keyword>
<dbReference type="AlphaFoldDB" id="A0A0K2UHA0"/>
<sequence length="184" mass="21203">MVGPGPRVYMWCDEKSKKSRLSAPQYIDYVFTFVQNTIGDESIFPTKHGIDFPSGFENFIKKIQRLLFHVMAHIYYSHFKEIVLLRLHAHLNSVFAHIIEFNIRFHTVEDKELEVLEDLIRALKIAAPPLKTSEAVDEENKENIESNSSTGQEQRSEDRMEEAENPESATVEKSNMNETNSVVS</sequence>
<evidence type="ECO:0000256" key="2">
    <source>
        <dbReference type="SAM" id="MobiDB-lite"/>
    </source>
</evidence>
<dbReference type="EMBL" id="HACA01019699">
    <property type="protein sequence ID" value="CDW37060.1"/>
    <property type="molecule type" value="Transcribed_RNA"/>
</dbReference>
<proteinExistence type="predicted"/>
<name>A0A0K2UHA0_LEPSM</name>
<dbReference type="SMART" id="SM01388">
    <property type="entry name" value="Mob1_phocein"/>
    <property type="match status" value="1"/>
</dbReference>
<dbReference type="OrthoDB" id="8170117at2759"/>
<evidence type="ECO:0000313" key="3">
    <source>
        <dbReference type="EMBL" id="CDW37061.1"/>
    </source>
</evidence>
<accession>A0A0K2UHA0</accession>